<dbReference type="GO" id="GO:0003677">
    <property type="term" value="F:DNA binding"/>
    <property type="evidence" value="ECO:0007669"/>
    <property type="project" value="UniProtKB-KW"/>
</dbReference>
<dbReference type="Gene3D" id="4.10.520.10">
    <property type="entry name" value="IHF-like DNA-binding proteins"/>
    <property type="match status" value="1"/>
</dbReference>
<feature type="domain" description="HU" evidence="12">
    <location>
        <begin position="1"/>
        <end position="112"/>
    </location>
</feature>
<evidence type="ECO:0000256" key="5">
    <source>
        <dbReference type="ARBA" id="ARBA00022705"/>
    </source>
</evidence>
<accession>F3PV04</accession>
<comment type="caution">
    <text evidence="13">The sequence shown here is derived from an EMBL/GenBank/DDBJ whole genome shotgun (WGS) entry which is preliminary data.</text>
</comment>
<name>F3PV04_9BACE</name>
<comment type="subunit">
    <text evidence="3">Homodimer.</text>
</comment>
<dbReference type="eggNOG" id="COG0776">
    <property type="taxonomic scope" value="Bacteria"/>
</dbReference>
<comment type="similarity">
    <text evidence="2">Belongs to the bacterial histone-like protein family.</text>
</comment>
<dbReference type="InterPro" id="IPR010992">
    <property type="entry name" value="IHF-like_DNA-bd_dom_sf"/>
</dbReference>
<keyword evidence="6" id="KW-0426">Late protein</keyword>
<dbReference type="GO" id="GO:0005829">
    <property type="term" value="C:cytosol"/>
    <property type="evidence" value="ECO:0007669"/>
    <property type="project" value="TreeGrafter"/>
</dbReference>
<keyword evidence="14" id="KW-1185">Reference proteome</keyword>
<dbReference type="HOGENOM" id="CLU_112331_3_1_10"/>
<dbReference type="GO" id="GO:0030527">
    <property type="term" value="F:structural constituent of chromatin"/>
    <property type="evidence" value="ECO:0007669"/>
    <property type="project" value="InterPro"/>
</dbReference>
<protein>
    <recommendedName>
        <fullName evidence="4">Viral histone-like protein</fullName>
    </recommendedName>
    <alternativeName>
        <fullName evidence="9">DNA-binding protein pA104R</fullName>
    </alternativeName>
    <alternativeName>
        <fullName evidence="8">pA104R</fullName>
    </alternativeName>
</protein>
<sequence length="160" mass="17048">MPVLYKAFQSVLENKNKQRLFYPRVVLKGHVTTDQVAQEISEYSSLTKGDTKNTLDNLVRVMTTHLHASESVTLDGLGTFRLVMKSTGKGVESAAKVSPAQATVTVRFQPSTTKNANRTVATRAMVTGVKFVAYAPDADTASGGTGAGGNDGDENENPLG</sequence>
<dbReference type="PANTHER" id="PTHR33175:SF13">
    <property type="entry name" value="HISTONE-LIKE PROTEIN"/>
    <property type="match status" value="1"/>
</dbReference>
<evidence type="ECO:0000256" key="8">
    <source>
        <dbReference type="ARBA" id="ARBA00033120"/>
    </source>
</evidence>
<dbReference type="Pfam" id="PF18291">
    <property type="entry name" value="HU-HIG"/>
    <property type="match status" value="1"/>
</dbReference>
<dbReference type="Proteomes" id="UP000003416">
    <property type="component" value="Unassembled WGS sequence"/>
</dbReference>
<dbReference type="RefSeq" id="WP_009125830.1">
    <property type="nucleotide sequence ID" value="NZ_GL882647.1"/>
</dbReference>
<comment type="subcellular location">
    <subcellularLocation>
        <location evidence="1">Virion</location>
    </subcellularLocation>
</comment>
<evidence type="ECO:0000256" key="7">
    <source>
        <dbReference type="ARBA" id="ARBA00023125"/>
    </source>
</evidence>
<dbReference type="NCBIfam" id="TIGR01201">
    <property type="entry name" value="HU_rel"/>
    <property type="match status" value="1"/>
</dbReference>
<dbReference type="InterPro" id="IPR041607">
    <property type="entry name" value="HU-HIG"/>
</dbReference>
<evidence type="ECO:0000256" key="2">
    <source>
        <dbReference type="ARBA" id="ARBA00010529"/>
    </source>
</evidence>
<evidence type="ECO:0000259" key="12">
    <source>
        <dbReference type="Pfam" id="PF18291"/>
    </source>
</evidence>
<dbReference type="PANTHER" id="PTHR33175">
    <property type="entry name" value="DNA-BINDING PROTEIN HU"/>
    <property type="match status" value="1"/>
</dbReference>
<evidence type="ECO:0000256" key="6">
    <source>
        <dbReference type="ARBA" id="ARBA00022921"/>
    </source>
</evidence>
<evidence type="ECO:0000256" key="9">
    <source>
        <dbReference type="ARBA" id="ARBA00033227"/>
    </source>
</evidence>
<evidence type="ECO:0000256" key="10">
    <source>
        <dbReference type="ARBA" id="ARBA00046140"/>
    </source>
</evidence>
<evidence type="ECO:0000256" key="4">
    <source>
        <dbReference type="ARBA" id="ARBA00016145"/>
    </source>
</evidence>
<keyword evidence="7 13" id="KW-0238">DNA-binding</keyword>
<keyword evidence="5" id="KW-0235">DNA replication</keyword>
<dbReference type="InterPro" id="IPR005902">
    <property type="entry name" value="HU_DNA-bd_put"/>
</dbReference>
<dbReference type="EMBL" id="AFBN01000050">
    <property type="protein sequence ID" value="EGF55755.1"/>
    <property type="molecule type" value="Genomic_DNA"/>
</dbReference>
<dbReference type="GO" id="GO:0006260">
    <property type="term" value="P:DNA replication"/>
    <property type="evidence" value="ECO:0007669"/>
    <property type="project" value="UniProtKB-KW"/>
</dbReference>
<gene>
    <name evidence="13" type="ORF">HMPREF9446_02578</name>
</gene>
<evidence type="ECO:0000313" key="13">
    <source>
        <dbReference type="EMBL" id="EGF55755.1"/>
    </source>
</evidence>
<feature type="compositionally biased region" description="Acidic residues" evidence="11">
    <location>
        <begin position="151"/>
        <end position="160"/>
    </location>
</feature>
<evidence type="ECO:0000256" key="11">
    <source>
        <dbReference type="SAM" id="MobiDB-lite"/>
    </source>
</evidence>
<reference evidence="13 14" key="1">
    <citation type="submission" date="2011-02" db="EMBL/GenBank/DDBJ databases">
        <authorList>
            <person name="Weinstock G."/>
            <person name="Sodergren E."/>
            <person name="Clifton S."/>
            <person name="Fulton L."/>
            <person name="Fulton B."/>
            <person name="Courtney L."/>
            <person name="Fronick C."/>
            <person name="Harrison M."/>
            <person name="Strong C."/>
            <person name="Farmer C."/>
            <person name="Delahaunty K."/>
            <person name="Markovic C."/>
            <person name="Hall O."/>
            <person name="Minx P."/>
            <person name="Tomlinson C."/>
            <person name="Mitreva M."/>
            <person name="Hou S."/>
            <person name="Chen J."/>
            <person name="Wollam A."/>
            <person name="Pepin K.H."/>
            <person name="Johnson M."/>
            <person name="Bhonagiri V."/>
            <person name="Zhang X."/>
            <person name="Suruliraj S."/>
            <person name="Warren W."/>
            <person name="Chinwalla A."/>
            <person name="Mardis E.R."/>
            <person name="Wilson R.K."/>
        </authorList>
    </citation>
    <scope>NUCLEOTIDE SEQUENCE [LARGE SCALE GENOMIC DNA]</scope>
    <source>
        <strain evidence="13 14">YIT 12057</strain>
    </source>
</reference>
<evidence type="ECO:0000313" key="14">
    <source>
        <dbReference type="Proteomes" id="UP000003416"/>
    </source>
</evidence>
<organism evidence="13 14">
    <name type="scientific">Bacteroides fluxus YIT 12057</name>
    <dbReference type="NCBI Taxonomy" id="763034"/>
    <lineage>
        <taxon>Bacteria</taxon>
        <taxon>Pseudomonadati</taxon>
        <taxon>Bacteroidota</taxon>
        <taxon>Bacteroidia</taxon>
        <taxon>Bacteroidales</taxon>
        <taxon>Bacteroidaceae</taxon>
        <taxon>Bacteroides</taxon>
    </lineage>
</organism>
<dbReference type="AlphaFoldDB" id="F3PV04"/>
<evidence type="ECO:0000256" key="3">
    <source>
        <dbReference type="ARBA" id="ARBA00011738"/>
    </source>
</evidence>
<dbReference type="SUPFAM" id="SSF47729">
    <property type="entry name" value="IHF-like DNA-binding proteins"/>
    <property type="match status" value="1"/>
</dbReference>
<evidence type="ECO:0000256" key="1">
    <source>
        <dbReference type="ARBA" id="ARBA00004328"/>
    </source>
</evidence>
<comment type="function">
    <text evidence="10">DNA-binding protein that plays a critical role in nucleoid compaction, genome replication and DNA replication and transcription. Binds to both ssDNA and dsDNA with a binding site covering about 15 nucleotides. Displays DNA-supercoiling activity only when associated with the viral DNA topoisomerase 2.</text>
</comment>
<feature type="region of interest" description="Disordered" evidence="11">
    <location>
        <begin position="139"/>
        <end position="160"/>
    </location>
</feature>
<proteinExistence type="inferred from homology"/>
<dbReference type="GeneID" id="86050078"/>
<dbReference type="InterPro" id="IPR000119">
    <property type="entry name" value="Hist_DNA-bd"/>
</dbReference>
<dbReference type="STRING" id="763034.HMPREF9446_02578"/>